<evidence type="ECO:0000256" key="2">
    <source>
        <dbReference type="ARBA" id="ARBA00022475"/>
    </source>
</evidence>
<feature type="transmembrane region" description="Helical" evidence="7">
    <location>
        <begin position="72"/>
        <end position="95"/>
    </location>
</feature>
<dbReference type="PANTHER" id="PTHR30213">
    <property type="entry name" value="INNER MEMBRANE PROTEIN YHJD"/>
    <property type="match status" value="1"/>
</dbReference>
<reference evidence="8 9" key="1">
    <citation type="submission" date="2023-07" db="EMBL/GenBank/DDBJ databases">
        <title>Description of novel actinomycetes strains, isolated from tidal flat sediment.</title>
        <authorList>
            <person name="Lu C."/>
        </authorList>
    </citation>
    <scope>NUCLEOTIDE SEQUENCE [LARGE SCALE GENOMIC DNA]</scope>
    <source>
        <strain evidence="8 9">SYSU T00b441</strain>
    </source>
</reference>
<gene>
    <name evidence="8" type="ORF">Q6348_06765</name>
</gene>
<comment type="subcellular location">
    <subcellularLocation>
        <location evidence="1">Cell membrane</location>
        <topology evidence="1">Multi-pass membrane protein</topology>
    </subcellularLocation>
</comment>
<evidence type="ECO:0000313" key="9">
    <source>
        <dbReference type="Proteomes" id="UP001232536"/>
    </source>
</evidence>
<protein>
    <submittedName>
        <fullName evidence="8">YihY/virulence factor BrkB family protein</fullName>
    </submittedName>
</protein>
<sequence>MTESRRDDTRAPDGAGQAHLAAAGATGEPSVEHQRGLVARAKALLDRVQRTRPLRANSRFGRSGGGVLTGGIAYSALFSVAAGLTLGWTVFMAVLGGNHQLRQQVLDAIDASLPGLVKTGSGSGVFSPSDLQLTPTLTVTGVVAIVVLIVSAMSAMAALRTGVRAMFGEPPTAGNPFLAQARALAGFVGMALAILLSAVLSIATTSAADWLLGLVGWTGAGAAFVVRVLGLAVSFVVDMATFVLVVEVLANQRPAWRDLLGGAAIAAFGIGVVRYLGTSVVAGAASKNPLLASVAVVATLLVWINLIARIVLLSAAWVANPPHPDDA</sequence>
<dbReference type="PANTHER" id="PTHR30213:SF1">
    <property type="entry name" value="INNER MEMBRANE PROTEIN YHJD"/>
    <property type="match status" value="1"/>
</dbReference>
<feature type="compositionally biased region" description="Low complexity" evidence="6">
    <location>
        <begin position="12"/>
        <end position="27"/>
    </location>
</feature>
<feature type="transmembrane region" description="Helical" evidence="7">
    <location>
        <begin position="289"/>
        <end position="312"/>
    </location>
</feature>
<dbReference type="InterPro" id="IPR017039">
    <property type="entry name" value="Virul_fac_BrkB"/>
</dbReference>
<evidence type="ECO:0000256" key="4">
    <source>
        <dbReference type="ARBA" id="ARBA00022989"/>
    </source>
</evidence>
<feature type="transmembrane region" description="Helical" evidence="7">
    <location>
        <begin position="137"/>
        <end position="163"/>
    </location>
</feature>
<keyword evidence="9" id="KW-1185">Reference proteome</keyword>
<evidence type="ECO:0000313" key="8">
    <source>
        <dbReference type="EMBL" id="MDO8106898.1"/>
    </source>
</evidence>
<dbReference type="Proteomes" id="UP001232536">
    <property type="component" value="Unassembled WGS sequence"/>
</dbReference>
<evidence type="ECO:0000256" key="7">
    <source>
        <dbReference type="SAM" id="Phobius"/>
    </source>
</evidence>
<dbReference type="RefSeq" id="WP_304600536.1">
    <property type="nucleotide sequence ID" value="NZ_JAUQYP010000001.1"/>
</dbReference>
<accession>A0ABT9D9U6</accession>
<evidence type="ECO:0000256" key="1">
    <source>
        <dbReference type="ARBA" id="ARBA00004651"/>
    </source>
</evidence>
<organism evidence="8 9">
    <name type="scientific">Actinotalea lenta</name>
    <dbReference type="NCBI Taxonomy" id="3064654"/>
    <lineage>
        <taxon>Bacteria</taxon>
        <taxon>Bacillati</taxon>
        <taxon>Actinomycetota</taxon>
        <taxon>Actinomycetes</taxon>
        <taxon>Micrococcales</taxon>
        <taxon>Cellulomonadaceae</taxon>
        <taxon>Actinotalea</taxon>
    </lineage>
</organism>
<evidence type="ECO:0000256" key="3">
    <source>
        <dbReference type="ARBA" id="ARBA00022692"/>
    </source>
</evidence>
<feature type="transmembrane region" description="Helical" evidence="7">
    <location>
        <begin position="258"/>
        <end position="277"/>
    </location>
</feature>
<evidence type="ECO:0000256" key="5">
    <source>
        <dbReference type="ARBA" id="ARBA00023136"/>
    </source>
</evidence>
<keyword evidence="4 7" id="KW-1133">Transmembrane helix</keyword>
<keyword evidence="5 7" id="KW-0472">Membrane</keyword>
<keyword evidence="2" id="KW-1003">Cell membrane</keyword>
<keyword evidence="3 7" id="KW-0812">Transmembrane</keyword>
<name>A0ABT9D9U6_9CELL</name>
<feature type="transmembrane region" description="Helical" evidence="7">
    <location>
        <begin position="224"/>
        <end position="246"/>
    </location>
</feature>
<dbReference type="Pfam" id="PF03631">
    <property type="entry name" value="Virul_fac_BrkB"/>
    <property type="match status" value="1"/>
</dbReference>
<feature type="transmembrane region" description="Helical" evidence="7">
    <location>
        <begin position="184"/>
        <end position="204"/>
    </location>
</feature>
<dbReference type="EMBL" id="JAUQYP010000001">
    <property type="protein sequence ID" value="MDO8106898.1"/>
    <property type="molecule type" value="Genomic_DNA"/>
</dbReference>
<feature type="compositionally biased region" description="Basic and acidic residues" evidence="6">
    <location>
        <begin position="1"/>
        <end position="11"/>
    </location>
</feature>
<evidence type="ECO:0000256" key="6">
    <source>
        <dbReference type="SAM" id="MobiDB-lite"/>
    </source>
</evidence>
<proteinExistence type="predicted"/>
<feature type="region of interest" description="Disordered" evidence="6">
    <location>
        <begin position="1"/>
        <end position="31"/>
    </location>
</feature>
<comment type="caution">
    <text evidence="8">The sequence shown here is derived from an EMBL/GenBank/DDBJ whole genome shotgun (WGS) entry which is preliminary data.</text>
</comment>